<dbReference type="InterPro" id="IPR043502">
    <property type="entry name" value="DNA/RNA_pol_sf"/>
</dbReference>
<dbReference type="GO" id="GO:0015074">
    <property type="term" value="P:DNA integration"/>
    <property type="evidence" value="ECO:0007669"/>
    <property type="project" value="InterPro"/>
</dbReference>
<dbReference type="PaxDb" id="30732-ENSOMEP00000006644"/>
<dbReference type="STRING" id="30732.ENSOMEP00000006644"/>
<dbReference type="GeneTree" id="ENSGT01040000240511"/>
<evidence type="ECO:0000259" key="15">
    <source>
        <dbReference type="PROSITE" id="PS50994"/>
    </source>
</evidence>
<dbReference type="Gene3D" id="3.30.420.10">
    <property type="entry name" value="Ribonuclease H-like superfamily/Ribonuclease H"/>
    <property type="match status" value="1"/>
</dbReference>
<keyword evidence="5" id="KW-0548">Nucleotidyltransferase</keyword>
<dbReference type="GO" id="GO:0003677">
    <property type="term" value="F:DNA binding"/>
    <property type="evidence" value="ECO:0007669"/>
    <property type="project" value="UniProtKB-KW"/>
</dbReference>
<dbReference type="CDD" id="cd00303">
    <property type="entry name" value="retropepsin_like"/>
    <property type="match status" value="1"/>
</dbReference>
<feature type="domain" description="Reverse transcriptase" evidence="14">
    <location>
        <begin position="523"/>
        <end position="702"/>
    </location>
</feature>
<organism evidence="16 17">
    <name type="scientific">Oryzias melastigma</name>
    <name type="common">Marine medaka</name>
    <dbReference type="NCBI Taxonomy" id="30732"/>
    <lineage>
        <taxon>Eukaryota</taxon>
        <taxon>Metazoa</taxon>
        <taxon>Chordata</taxon>
        <taxon>Craniata</taxon>
        <taxon>Vertebrata</taxon>
        <taxon>Euteleostomi</taxon>
        <taxon>Actinopterygii</taxon>
        <taxon>Neopterygii</taxon>
        <taxon>Teleostei</taxon>
        <taxon>Neoteleostei</taxon>
        <taxon>Acanthomorphata</taxon>
        <taxon>Ovalentaria</taxon>
        <taxon>Atherinomorphae</taxon>
        <taxon>Beloniformes</taxon>
        <taxon>Adrianichthyidae</taxon>
        <taxon>Oryziinae</taxon>
        <taxon>Oryzias</taxon>
    </lineage>
</organism>
<dbReference type="Proteomes" id="UP000261560">
    <property type="component" value="Unplaced"/>
</dbReference>
<evidence type="ECO:0000256" key="9">
    <source>
        <dbReference type="ARBA" id="ARBA00023125"/>
    </source>
</evidence>
<keyword evidence="6" id="KW-0540">Nuclease</keyword>
<keyword evidence="3" id="KW-0645">Protease</keyword>
<evidence type="ECO:0000256" key="4">
    <source>
        <dbReference type="ARBA" id="ARBA00022679"/>
    </source>
</evidence>
<dbReference type="FunFam" id="1.10.340.70:FF:000001">
    <property type="entry name" value="Retrovirus-related Pol polyprotein from transposon gypsy-like Protein"/>
    <property type="match status" value="1"/>
</dbReference>
<dbReference type="FunFam" id="3.10.20.370:FF:000003">
    <property type="entry name" value="Transposon Tf2-6 polyprotein"/>
    <property type="match status" value="1"/>
</dbReference>
<dbReference type="Gene3D" id="1.10.340.70">
    <property type="match status" value="1"/>
</dbReference>
<name>A0A3B3BMY4_ORYME</name>
<dbReference type="GO" id="GO:0004190">
    <property type="term" value="F:aspartic-type endopeptidase activity"/>
    <property type="evidence" value="ECO:0007669"/>
    <property type="project" value="UniProtKB-KW"/>
</dbReference>
<comment type="similarity">
    <text evidence="1">Belongs to the beta type-B retroviral polymerase family. HERV class-II K(HML-2) pol subfamily.</text>
</comment>
<evidence type="ECO:0000256" key="7">
    <source>
        <dbReference type="ARBA" id="ARBA00022750"/>
    </source>
</evidence>
<reference evidence="16" key="2">
    <citation type="submission" date="2025-09" db="UniProtKB">
        <authorList>
            <consortium name="Ensembl"/>
        </authorList>
    </citation>
    <scope>IDENTIFICATION</scope>
</reference>
<keyword evidence="8" id="KW-0255">Endonuclease</keyword>
<keyword evidence="12" id="KW-0862">Zinc</keyword>
<evidence type="ECO:0000313" key="16">
    <source>
        <dbReference type="Ensembl" id="ENSOMEP00000006644.1"/>
    </source>
</evidence>
<dbReference type="PROSITE" id="PS50878">
    <property type="entry name" value="RT_POL"/>
    <property type="match status" value="1"/>
</dbReference>
<dbReference type="InterPro" id="IPR041577">
    <property type="entry name" value="RT_RNaseH_2"/>
</dbReference>
<dbReference type="InterPro" id="IPR021109">
    <property type="entry name" value="Peptidase_aspartic_dom_sf"/>
</dbReference>
<keyword evidence="17" id="KW-1185">Reference proteome</keyword>
<dbReference type="AlphaFoldDB" id="A0A3B3BMY4"/>
<feature type="domain" description="CCHC-type" evidence="13">
    <location>
        <begin position="275"/>
        <end position="290"/>
    </location>
</feature>
<keyword evidence="9" id="KW-0238">DNA-binding</keyword>
<evidence type="ECO:0000256" key="1">
    <source>
        <dbReference type="ARBA" id="ARBA00010879"/>
    </source>
</evidence>
<dbReference type="Gene3D" id="3.10.20.370">
    <property type="match status" value="1"/>
</dbReference>
<dbReference type="FunFam" id="3.30.70.270:FF:000020">
    <property type="entry name" value="Transposon Tf2-6 polyprotein-like Protein"/>
    <property type="match status" value="1"/>
</dbReference>
<dbReference type="InterPro" id="IPR012337">
    <property type="entry name" value="RNaseH-like_sf"/>
</dbReference>
<dbReference type="Gene3D" id="3.10.10.10">
    <property type="entry name" value="HIV Type 1 Reverse Transcriptase, subunit A, domain 1"/>
    <property type="match status" value="1"/>
</dbReference>
<dbReference type="Pfam" id="PF17921">
    <property type="entry name" value="Integrase_H2C2"/>
    <property type="match status" value="1"/>
</dbReference>
<dbReference type="InterPro" id="IPR041588">
    <property type="entry name" value="Integrase_H2C2"/>
</dbReference>
<evidence type="ECO:0000259" key="13">
    <source>
        <dbReference type="PROSITE" id="PS50158"/>
    </source>
</evidence>
<dbReference type="InterPro" id="IPR050951">
    <property type="entry name" value="Retrovirus_Pol_polyprotein"/>
</dbReference>
<evidence type="ECO:0000256" key="2">
    <source>
        <dbReference type="ARBA" id="ARBA00012180"/>
    </source>
</evidence>
<evidence type="ECO:0000256" key="3">
    <source>
        <dbReference type="ARBA" id="ARBA00022670"/>
    </source>
</evidence>
<dbReference type="PROSITE" id="PS50994">
    <property type="entry name" value="INTEGRASE"/>
    <property type="match status" value="1"/>
</dbReference>
<dbReference type="SUPFAM" id="SSF56672">
    <property type="entry name" value="DNA/RNA polymerases"/>
    <property type="match status" value="1"/>
</dbReference>
<dbReference type="SUPFAM" id="SSF53098">
    <property type="entry name" value="Ribonuclease H-like"/>
    <property type="match status" value="1"/>
</dbReference>
<dbReference type="GO" id="GO:0008270">
    <property type="term" value="F:zinc ion binding"/>
    <property type="evidence" value="ECO:0007669"/>
    <property type="project" value="UniProtKB-KW"/>
</dbReference>
<dbReference type="CDD" id="cd09274">
    <property type="entry name" value="RNase_HI_RT_Ty3"/>
    <property type="match status" value="1"/>
</dbReference>
<keyword evidence="7" id="KW-0064">Aspartyl protease</keyword>
<dbReference type="SUPFAM" id="SSF57756">
    <property type="entry name" value="Retrovirus zinc finger-like domains"/>
    <property type="match status" value="1"/>
</dbReference>
<sequence length="1273" mass="143044">MDPAASVPSLSDSAGYAAMLQEQSRQLQLLTAATDAITEHLQANMPDDTPSPPPALPFELRLAFPDKFNGDPEQCSGFLLQCDLFLRQQPLLYPTEETKVTFVCSLLTGEAREWIAALWTGGALSFQSYAAFTRMLHDVFNHPADGKDPGEQLYGIQQGQQTAAAYSLRFRTLAARTDWTSSTLKIAYREGLTAELQRELACRDVDLDLDQLITLTIRLDNLLRTRQPQNSVMVTATPVSSLPMKASGSNHGSLQLGSTQLTPGERLRRFRENLCLYCGHPGHILNTCPNRHPRRSARPVSDSTLTFTLPVTLCFDGHVVKTQAMIDSGAAGNFIDLAFARTHNVPLLSCNARVAVTALDGRPLGPGCIQFLTPDIQIIAPDHHHEALRLFTIESPRCSIILGLPWLERHDPTIIWSEHRLSFSSTHCQRHCLRPMRGPTDFATIAATTVTETSVTGEAEGLPVFYEDLREAFNKQRATQLPPHRSYDCAIDLLSGAMPTRGRVFPLSQPETAAMQAYIQEELAKGFIRPSTSPASAGFFFVKKKDGGLRPCIDYRSLNDVTVKYRYPLPLVPAALEQLRTARFFTKLDLRSAYNLIRIRAGDEWKTAFSTTSGHYEYLVMPFGLCNAPSVFQAFVNDVFRDLLNKFVIVYIDDILVYSDTLEEHVSHVRQVLQRLIAHRLYAKQEKCEFHQTSISFLGYVISAQGVAMDQGKVDAVLQWPQPKSVRELQRFLGFANFYRRFIRGFSTVAAPLTSLLKGGPRQLHWTPAATQAFENLKSRFSQSPILHHPDPTSQFIVEVDASNTGIGAILSQRHGQPGKTYPCAYYSRKLTDAERNYNVGDRELLAMKAAFGEWRHWLEGASLPFIVLTDHRNLEYIRTAKRLNPRQARWSLFFSRFRFQITYRPGSKNGKADALSRIHDITPDAPADPEPIVPPTLIVAPVQWDIITELAQVNEQHPPPPSCPADRTYVPPSHRQQVLHLVHDTPAAGHPGITATQTLTANLFWWPTLQADVAQHVTQCSTCQRTKTPRRRPAGLLQPLPIPNRPWSHIAVDFVTDLPQSQGNTVILTVVDRFSKACRLIPLPKLPSAMETAEHLLHHVFRFYGLPEDIVSDRGPQFTSRVWRAMCDGLGITISLTSGYHPESNGQAERMNQEVFRFLRTYCHQRQEDSWSGPFQCILGFQPPFFPWAGGPSELPAVDDWFHRSEETWEAAHVQLQHAVRRTQVQADKHRREGPNFSPGQWVWLSTRDLRLRLPCKKLSPRCGAIPDHQAG</sequence>
<accession>A0A3B3BMY4</accession>
<dbReference type="Pfam" id="PF00665">
    <property type="entry name" value="rve"/>
    <property type="match status" value="1"/>
</dbReference>
<dbReference type="PANTHER" id="PTHR37984">
    <property type="entry name" value="PROTEIN CBG26694"/>
    <property type="match status" value="1"/>
</dbReference>
<dbReference type="Pfam" id="PF00078">
    <property type="entry name" value="RVT_1"/>
    <property type="match status" value="1"/>
</dbReference>
<evidence type="ECO:0000256" key="10">
    <source>
        <dbReference type="ARBA" id="ARBA00023268"/>
    </source>
</evidence>
<reference evidence="16" key="1">
    <citation type="submission" date="2025-08" db="UniProtKB">
        <authorList>
            <consortium name="Ensembl"/>
        </authorList>
    </citation>
    <scope>IDENTIFICATION</scope>
</reference>
<evidence type="ECO:0000256" key="6">
    <source>
        <dbReference type="ARBA" id="ARBA00022722"/>
    </source>
</evidence>
<dbReference type="GO" id="GO:0006508">
    <property type="term" value="P:proteolysis"/>
    <property type="evidence" value="ECO:0007669"/>
    <property type="project" value="UniProtKB-KW"/>
</dbReference>
<dbReference type="Pfam" id="PF17919">
    <property type="entry name" value="RT_RNaseH_2"/>
    <property type="match status" value="1"/>
</dbReference>
<evidence type="ECO:0000256" key="8">
    <source>
        <dbReference type="ARBA" id="ARBA00022759"/>
    </source>
</evidence>
<dbReference type="InterPro" id="IPR001584">
    <property type="entry name" value="Integrase_cat-core"/>
</dbReference>
<evidence type="ECO:0000256" key="5">
    <source>
        <dbReference type="ARBA" id="ARBA00022695"/>
    </source>
</evidence>
<evidence type="ECO:0000256" key="11">
    <source>
        <dbReference type="ARBA" id="ARBA00039658"/>
    </source>
</evidence>
<dbReference type="Gene3D" id="2.40.70.10">
    <property type="entry name" value="Acid Proteases"/>
    <property type="match status" value="1"/>
</dbReference>
<keyword evidence="4" id="KW-0808">Transferase</keyword>
<dbReference type="Pfam" id="PF03732">
    <property type="entry name" value="Retrotrans_gag"/>
    <property type="match status" value="1"/>
</dbReference>
<keyword evidence="8" id="KW-0378">Hydrolase</keyword>
<evidence type="ECO:0000259" key="14">
    <source>
        <dbReference type="PROSITE" id="PS50878"/>
    </source>
</evidence>
<keyword evidence="10" id="KW-0511">Multifunctional enzyme</keyword>
<dbReference type="InterPro" id="IPR000477">
    <property type="entry name" value="RT_dom"/>
</dbReference>
<dbReference type="GO" id="GO:0016779">
    <property type="term" value="F:nucleotidyltransferase activity"/>
    <property type="evidence" value="ECO:0007669"/>
    <property type="project" value="UniProtKB-KW"/>
</dbReference>
<evidence type="ECO:0000313" key="17">
    <source>
        <dbReference type="Proteomes" id="UP000261560"/>
    </source>
</evidence>
<dbReference type="InterPro" id="IPR036875">
    <property type="entry name" value="Znf_CCHC_sf"/>
</dbReference>
<dbReference type="InterPro" id="IPR005162">
    <property type="entry name" value="Retrotrans_gag_dom"/>
</dbReference>
<keyword evidence="12" id="KW-0863">Zinc-finger</keyword>
<dbReference type="GO" id="GO:0004523">
    <property type="term" value="F:RNA-DNA hybrid ribonuclease activity"/>
    <property type="evidence" value="ECO:0007669"/>
    <property type="project" value="UniProtKB-EC"/>
</dbReference>
<dbReference type="InterPro" id="IPR036397">
    <property type="entry name" value="RNaseH_sf"/>
</dbReference>
<proteinExistence type="inferred from homology"/>
<dbReference type="EC" id="3.1.26.4" evidence="2"/>
<keyword evidence="12" id="KW-0479">Metal-binding</keyword>
<dbReference type="Gene3D" id="3.30.70.270">
    <property type="match status" value="2"/>
</dbReference>
<evidence type="ECO:0000256" key="12">
    <source>
        <dbReference type="PROSITE-ProRule" id="PRU00047"/>
    </source>
</evidence>
<dbReference type="InterPro" id="IPR001878">
    <property type="entry name" value="Znf_CCHC"/>
</dbReference>
<protein>
    <recommendedName>
        <fullName evidence="11">Gypsy retrotransposon integrase-like protein 1</fullName>
        <ecNumber evidence="2">3.1.26.4</ecNumber>
    </recommendedName>
</protein>
<dbReference type="Ensembl" id="ENSOMET00000005472.1">
    <property type="protein sequence ID" value="ENSOMEP00000006644.1"/>
    <property type="gene ID" value="ENSOMEG00000007684.1"/>
</dbReference>
<feature type="domain" description="Integrase catalytic" evidence="15">
    <location>
        <begin position="1043"/>
        <end position="1163"/>
    </location>
</feature>
<dbReference type="PANTHER" id="PTHR37984:SF5">
    <property type="entry name" value="PROTEIN NYNRIN-LIKE"/>
    <property type="match status" value="1"/>
</dbReference>
<dbReference type="CDD" id="cd01647">
    <property type="entry name" value="RT_LTR"/>
    <property type="match status" value="1"/>
</dbReference>
<dbReference type="PROSITE" id="PS50158">
    <property type="entry name" value="ZF_CCHC"/>
    <property type="match status" value="1"/>
</dbReference>
<dbReference type="OMA" id="VQWDIIT"/>
<dbReference type="InterPro" id="IPR043128">
    <property type="entry name" value="Rev_trsase/Diguanyl_cyclase"/>
</dbReference>